<sequence>NVEGNVYYGLPHHAARAEVVRVIPYPRNEDLVYRKDLIERRTPGFFSAAVWGLGGSGRNCMMTQESADEPSKTQIALDYAYRRCDDDDQCCVFWVHADNEATFTSHYKTIGKRLGVDEQLEGSDLLDAVCSKIGKQSKWVMVLDNADDLGLFGIGPPQQEVKKNLRKYIPHALQGTILWTSRDAHITETLVSARHGIEVQPMAVEEAITLLERTTDKPSISEEAGVYALLDDLQHLPLAISQAGAYMRRMKKTVREYQSLLAQGKTRWDVLKISDSDRHRRPEVSNSVLET</sequence>
<accession>A0A0B7KSV3</accession>
<feature type="non-terminal residue" evidence="1">
    <location>
        <position position="1"/>
    </location>
</feature>
<organism evidence="1">
    <name type="scientific">Bionectria ochroleuca</name>
    <name type="common">Gliocladium roseum</name>
    <dbReference type="NCBI Taxonomy" id="29856"/>
    <lineage>
        <taxon>Eukaryota</taxon>
        <taxon>Fungi</taxon>
        <taxon>Dikarya</taxon>
        <taxon>Ascomycota</taxon>
        <taxon>Pezizomycotina</taxon>
        <taxon>Sordariomycetes</taxon>
        <taxon>Hypocreomycetidae</taxon>
        <taxon>Hypocreales</taxon>
        <taxon>Bionectriaceae</taxon>
        <taxon>Clonostachys</taxon>
    </lineage>
</organism>
<proteinExistence type="predicted"/>
<dbReference type="Gene3D" id="3.40.50.300">
    <property type="entry name" value="P-loop containing nucleotide triphosphate hydrolases"/>
    <property type="match status" value="1"/>
</dbReference>
<evidence type="ECO:0000313" key="1">
    <source>
        <dbReference type="EMBL" id="CEO58105.1"/>
    </source>
</evidence>
<reference evidence="1" key="1">
    <citation type="submission" date="2015-01" db="EMBL/GenBank/DDBJ databases">
        <authorList>
            <person name="Durling Mikael"/>
        </authorList>
    </citation>
    <scope>NUCLEOTIDE SEQUENCE</scope>
</reference>
<dbReference type="InterPro" id="IPR027417">
    <property type="entry name" value="P-loop_NTPase"/>
</dbReference>
<dbReference type="PANTHER" id="PTHR35205">
    <property type="entry name" value="NB-ARC AND TPR DOMAIN PROTEIN"/>
    <property type="match status" value="1"/>
</dbReference>
<evidence type="ECO:0008006" key="2">
    <source>
        <dbReference type="Google" id="ProtNLM"/>
    </source>
</evidence>
<dbReference type="PANTHER" id="PTHR35205:SF1">
    <property type="entry name" value="ZU5 DOMAIN-CONTAINING PROTEIN"/>
    <property type="match status" value="1"/>
</dbReference>
<protein>
    <recommendedName>
        <fullName evidence="2">NB-ARC domain-containing protein</fullName>
    </recommendedName>
</protein>
<name>A0A0B7KSV3_BIOOC</name>
<dbReference type="EMBL" id="CDPU01000331">
    <property type="protein sequence ID" value="CEO58105.1"/>
    <property type="molecule type" value="Genomic_DNA"/>
</dbReference>
<feature type="non-terminal residue" evidence="1">
    <location>
        <position position="291"/>
    </location>
</feature>
<gene>
    <name evidence="1" type="ORF">BN869_000014163_1</name>
</gene>
<dbReference type="SUPFAM" id="SSF52540">
    <property type="entry name" value="P-loop containing nucleoside triphosphate hydrolases"/>
    <property type="match status" value="1"/>
</dbReference>
<dbReference type="AlphaFoldDB" id="A0A0B7KSV3"/>